<dbReference type="InterPro" id="IPR002933">
    <property type="entry name" value="Peptidase_M20"/>
</dbReference>
<evidence type="ECO:0000256" key="18">
    <source>
        <dbReference type="ARBA" id="ARBA00078074"/>
    </source>
</evidence>
<feature type="domain" description="Peptidase M20 dimerisation" evidence="19">
    <location>
        <begin position="217"/>
        <end position="293"/>
    </location>
</feature>
<name>A0A1T4VW30_9GAMM</name>
<dbReference type="PANTHER" id="PTHR43501">
    <property type="entry name" value="CYTOSOL NON-SPECIFIC DIPEPTIDASE"/>
    <property type="match status" value="1"/>
</dbReference>
<dbReference type="GO" id="GO:0046872">
    <property type="term" value="F:metal ion binding"/>
    <property type="evidence" value="ECO:0007669"/>
    <property type="project" value="UniProtKB-KW"/>
</dbReference>
<dbReference type="PRINTS" id="PR00934">
    <property type="entry name" value="XHISDIPTASE"/>
</dbReference>
<evidence type="ECO:0000256" key="5">
    <source>
        <dbReference type="ARBA" id="ARBA00022801"/>
    </source>
</evidence>
<evidence type="ECO:0000256" key="9">
    <source>
        <dbReference type="ARBA" id="ARBA00023285"/>
    </source>
</evidence>
<dbReference type="GO" id="GO:0006508">
    <property type="term" value="P:proteolysis"/>
    <property type="evidence" value="ECO:0007669"/>
    <property type="project" value="UniProtKB-KW"/>
</dbReference>
<evidence type="ECO:0000256" key="11">
    <source>
        <dbReference type="ARBA" id="ARBA00038976"/>
    </source>
</evidence>
<reference evidence="21" key="1">
    <citation type="submission" date="2017-02" db="EMBL/GenBank/DDBJ databases">
        <authorList>
            <person name="Varghese N."/>
            <person name="Submissions S."/>
        </authorList>
    </citation>
    <scope>NUCLEOTIDE SEQUENCE [LARGE SCALE GENOMIC DNA]</scope>
    <source>
        <strain evidence="21">DSM 3072</strain>
    </source>
</reference>
<evidence type="ECO:0000313" key="20">
    <source>
        <dbReference type="EMBL" id="SKA69119.1"/>
    </source>
</evidence>
<evidence type="ECO:0000256" key="1">
    <source>
        <dbReference type="ARBA" id="ARBA00001941"/>
    </source>
</evidence>
<dbReference type="Proteomes" id="UP000242432">
    <property type="component" value="Unassembled WGS sequence"/>
</dbReference>
<keyword evidence="5" id="KW-0378">Hydrolase</keyword>
<dbReference type="Gene3D" id="3.40.630.10">
    <property type="entry name" value="Zn peptidases"/>
    <property type="match status" value="2"/>
</dbReference>
<evidence type="ECO:0000256" key="17">
    <source>
        <dbReference type="ARBA" id="ARBA00077688"/>
    </source>
</evidence>
<keyword evidence="6" id="KW-0862">Zinc</keyword>
<dbReference type="PANTHER" id="PTHR43501:SF1">
    <property type="entry name" value="CYTOSOL NON-SPECIFIC DIPEPTIDASE"/>
    <property type="match status" value="1"/>
</dbReference>
<comment type="cofactor">
    <cofactor evidence="2">
        <name>Zn(2+)</name>
        <dbReference type="ChEBI" id="CHEBI:29105"/>
    </cofactor>
</comment>
<keyword evidence="7" id="KW-0224">Dipeptidase</keyword>
<evidence type="ECO:0000256" key="10">
    <source>
        <dbReference type="ARBA" id="ARBA00036421"/>
    </source>
</evidence>
<dbReference type="PIRSF" id="PIRSF016599">
    <property type="entry name" value="Xaa-His_dipept"/>
    <property type="match status" value="1"/>
</dbReference>
<evidence type="ECO:0000256" key="13">
    <source>
        <dbReference type="ARBA" id="ARBA00061423"/>
    </source>
</evidence>
<keyword evidence="21" id="KW-1185">Reference proteome</keyword>
<organism evidence="20 21">
    <name type="scientific">Succinivibrio dextrinosolvens DSM 3072</name>
    <dbReference type="NCBI Taxonomy" id="1123324"/>
    <lineage>
        <taxon>Bacteria</taxon>
        <taxon>Pseudomonadati</taxon>
        <taxon>Pseudomonadota</taxon>
        <taxon>Gammaproteobacteria</taxon>
        <taxon>Aeromonadales</taxon>
        <taxon>Succinivibrionaceae</taxon>
        <taxon>Succinivibrio</taxon>
    </lineage>
</organism>
<keyword evidence="8" id="KW-0482">Metalloprotease</keyword>
<keyword evidence="4" id="KW-0479">Metal-binding</keyword>
<dbReference type="Pfam" id="PF01546">
    <property type="entry name" value="Peptidase_M20"/>
    <property type="match status" value="1"/>
</dbReference>
<evidence type="ECO:0000256" key="14">
    <source>
        <dbReference type="ARBA" id="ARBA00071271"/>
    </source>
</evidence>
<dbReference type="STRING" id="83771.SAMN02910357_01695"/>
<dbReference type="SUPFAM" id="SSF53187">
    <property type="entry name" value="Zn-dependent exopeptidases"/>
    <property type="match status" value="1"/>
</dbReference>
<dbReference type="NCBIfam" id="TIGR01893">
    <property type="entry name" value="aa-his-dipept"/>
    <property type="match status" value="1"/>
</dbReference>
<evidence type="ECO:0000259" key="19">
    <source>
        <dbReference type="Pfam" id="PF07687"/>
    </source>
</evidence>
<evidence type="ECO:0000256" key="8">
    <source>
        <dbReference type="ARBA" id="ARBA00023049"/>
    </source>
</evidence>
<dbReference type="Pfam" id="PF07687">
    <property type="entry name" value="M20_dimer"/>
    <property type="match status" value="1"/>
</dbReference>
<evidence type="ECO:0000256" key="4">
    <source>
        <dbReference type="ARBA" id="ARBA00022723"/>
    </source>
</evidence>
<dbReference type="InterPro" id="IPR036264">
    <property type="entry name" value="Bact_exopeptidase_dim_dom"/>
</dbReference>
<dbReference type="GO" id="GO:0005829">
    <property type="term" value="C:cytosol"/>
    <property type="evidence" value="ECO:0007669"/>
    <property type="project" value="TreeGrafter"/>
</dbReference>
<evidence type="ECO:0000256" key="16">
    <source>
        <dbReference type="ARBA" id="ARBA00076004"/>
    </source>
</evidence>
<dbReference type="EC" id="3.4.13.18" evidence="11"/>
<evidence type="ECO:0000256" key="7">
    <source>
        <dbReference type="ARBA" id="ARBA00022997"/>
    </source>
</evidence>
<keyword evidence="9" id="KW-0170">Cobalt</keyword>
<evidence type="ECO:0000256" key="15">
    <source>
        <dbReference type="ARBA" id="ARBA00075285"/>
    </source>
</evidence>
<keyword evidence="3" id="KW-0645">Protease</keyword>
<dbReference type="InterPro" id="IPR011650">
    <property type="entry name" value="Peptidase_M20_dimer"/>
</dbReference>
<dbReference type="GO" id="GO:0070573">
    <property type="term" value="F:metallodipeptidase activity"/>
    <property type="evidence" value="ECO:0007669"/>
    <property type="project" value="TreeGrafter"/>
</dbReference>
<evidence type="ECO:0000313" key="21">
    <source>
        <dbReference type="Proteomes" id="UP000242432"/>
    </source>
</evidence>
<evidence type="ECO:0000256" key="12">
    <source>
        <dbReference type="ARBA" id="ARBA00044252"/>
    </source>
</evidence>
<comment type="cofactor">
    <cofactor evidence="1">
        <name>Co(2+)</name>
        <dbReference type="ChEBI" id="CHEBI:48828"/>
    </cofactor>
</comment>
<evidence type="ECO:0000256" key="6">
    <source>
        <dbReference type="ARBA" id="ARBA00022833"/>
    </source>
</evidence>
<evidence type="ECO:0000256" key="3">
    <source>
        <dbReference type="ARBA" id="ARBA00022670"/>
    </source>
</evidence>
<evidence type="ECO:0000256" key="2">
    <source>
        <dbReference type="ARBA" id="ARBA00001947"/>
    </source>
</evidence>
<gene>
    <name evidence="20" type="ORF">SAMN02745213_02161</name>
</gene>
<sequence>MSTLITDLEPKSVWKHFSELNKIPRPSSHEQNAAKYIVDFAKKNGFKVETDAVGNVIIDVPASEDKKNAPTVILQGHMDMVPVAAEGYDFDFLKDPIQSYVDGDFVKAKNTTLGADNGIAIAMALAMFEDKTLSHGPLRAIFTVEEETTMKGASNLDAKYLDATYLINLDSEENGFLYVNCAGSQDVDIRFNISKIIPEATSALTIRLSNLEGGHSGADIHVGNANAIKVMATIIDDLSDEYDLFIQDFTGGTVRNSIPAKASVTIAVPQEETEEIKKIISRIFEAQKTLYSKTDPQMKLEISDASVSKTLGYAQTQDLIHLLRALPSGIIRMSKEFSPVVETSINLSMVKTFENEIIIEMMPRSLEDAGLAQIVEDVRSCCYLLDNVEVETKNLHHCWSSPSHNRLIDVLNMCYKEVSGNEFKITAMHAGVECAQFAILNKDLQLISVGPTILNPHSPQERVDIKGVEQMYVTVCRALAML</sequence>
<dbReference type="EMBL" id="FUXX01000055">
    <property type="protein sequence ID" value="SKA69119.1"/>
    <property type="molecule type" value="Genomic_DNA"/>
</dbReference>
<dbReference type="RefSeq" id="WP_078929465.1">
    <property type="nucleotide sequence ID" value="NZ_FUXX01000055.1"/>
</dbReference>
<proteinExistence type="inferred from homology"/>
<dbReference type="SUPFAM" id="SSF55031">
    <property type="entry name" value="Bacterial exopeptidase dimerisation domain"/>
    <property type="match status" value="1"/>
</dbReference>
<protein>
    <recommendedName>
        <fullName evidence="14">Cytosol non-specific dipeptidase</fullName>
        <ecNumber evidence="11">3.4.13.18</ecNumber>
    </recommendedName>
    <alternativeName>
        <fullName evidence="17">Aminoacyl-histidine dipeptidase</fullName>
    </alternativeName>
    <alternativeName>
        <fullName evidence="16">Beta-alanyl-histidine dipeptidase</fullName>
    </alternativeName>
    <alternativeName>
        <fullName evidence="15">Carnosinase</fullName>
    </alternativeName>
    <alternativeName>
        <fullName evidence="12">Peptidase D</fullName>
    </alternativeName>
    <alternativeName>
        <fullName evidence="18">Xaa-His dipeptidase</fullName>
    </alternativeName>
</protein>
<comment type="similarity">
    <text evidence="13">Belongs to the peptidase M20C family.</text>
</comment>
<dbReference type="FunFam" id="3.40.630.10:FF:000015">
    <property type="entry name" value="Aminoacyl-histidine dipeptidase PepD"/>
    <property type="match status" value="1"/>
</dbReference>
<dbReference type="AlphaFoldDB" id="A0A1T4VW30"/>
<dbReference type="InterPro" id="IPR001160">
    <property type="entry name" value="Peptidase_M20C"/>
</dbReference>
<comment type="catalytic activity">
    <reaction evidence="10">
        <text>Hydrolysis of dipeptides, preferentially hydrophobic dipeptides including prolyl amino acids.</text>
        <dbReference type="EC" id="3.4.13.18"/>
    </reaction>
</comment>
<accession>A0A1T4VW30</accession>